<dbReference type="InterPro" id="IPR027443">
    <property type="entry name" value="IPNS-like_sf"/>
</dbReference>
<accession>A0A540L238</accession>
<evidence type="ECO:0000256" key="2">
    <source>
        <dbReference type="ARBA" id="ARBA00023004"/>
    </source>
</evidence>
<dbReference type="Pfam" id="PF14226">
    <property type="entry name" value="DIOX_N"/>
    <property type="match status" value="1"/>
</dbReference>
<keyword evidence="2" id="KW-0408">Iron</keyword>
<dbReference type="Gene3D" id="2.60.120.330">
    <property type="entry name" value="B-lactam Antibiotic, Isopenicillin N Synthase, Chain"/>
    <property type="match status" value="1"/>
</dbReference>
<keyword evidence="1" id="KW-0479">Metal-binding</keyword>
<dbReference type="AlphaFoldDB" id="A0A540L238"/>
<protein>
    <recommendedName>
        <fullName evidence="3">Non-haem dioxygenase N-terminal domain-containing protein</fullName>
    </recommendedName>
</protein>
<feature type="domain" description="Non-haem dioxygenase N-terminal" evidence="3">
    <location>
        <begin position="4"/>
        <end position="48"/>
    </location>
</feature>
<evidence type="ECO:0000313" key="4">
    <source>
        <dbReference type="EMBL" id="TQD80379.1"/>
    </source>
</evidence>
<sequence>MSNWDDRKVADSICKAAEKWGFFQLVNHGVPIQVLENAEATIASLSCQLRRTKYLNEHSPEHSTSYHIQFGQCKQQ</sequence>
<evidence type="ECO:0000259" key="3">
    <source>
        <dbReference type="Pfam" id="PF14226"/>
    </source>
</evidence>
<name>A0A540L238_MALBA</name>
<proteinExistence type="predicted"/>
<keyword evidence="5" id="KW-1185">Reference proteome</keyword>
<organism evidence="4 5">
    <name type="scientific">Malus baccata</name>
    <name type="common">Siberian crab apple</name>
    <name type="synonym">Pyrus baccata</name>
    <dbReference type="NCBI Taxonomy" id="106549"/>
    <lineage>
        <taxon>Eukaryota</taxon>
        <taxon>Viridiplantae</taxon>
        <taxon>Streptophyta</taxon>
        <taxon>Embryophyta</taxon>
        <taxon>Tracheophyta</taxon>
        <taxon>Spermatophyta</taxon>
        <taxon>Magnoliopsida</taxon>
        <taxon>eudicotyledons</taxon>
        <taxon>Gunneridae</taxon>
        <taxon>Pentapetalae</taxon>
        <taxon>rosids</taxon>
        <taxon>fabids</taxon>
        <taxon>Rosales</taxon>
        <taxon>Rosaceae</taxon>
        <taxon>Amygdaloideae</taxon>
        <taxon>Maleae</taxon>
        <taxon>Malus</taxon>
    </lineage>
</organism>
<dbReference type="SUPFAM" id="SSF51197">
    <property type="entry name" value="Clavaminate synthase-like"/>
    <property type="match status" value="1"/>
</dbReference>
<dbReference type="GO" id="GO:0046872">
    <property type="term" value="F:metal ion binding"/>
    <property type="evidence" value="ECO:0007669"/>
    <property type="project" value="UniProtKB-KW"/>
</dbReference>
<gene>
    <name evidence="4" type="ORF">C1H46_034068</name>
</gene>
<evidence type="ECO:0000256" key="1">
    <source>
        <dbReference type="ARBA" id="ARBA00022723"/>
    </source>
</evidence>
<dbReference type="Proteomes" id="UP000315295">
    <property type="component" value="Unassembled WGS sequence"/>
</dbReference>
<evidence type="ECO:0000313" key="5">
    <source>
        <dbReference type="Proteomes" id="UP000315295"/>
    </source>
</evidence>
<dbReference type="STRING" id="106549.A0A540L238"/>
<reference evidence="4 5" key="1">
    <citation type="journal article" date="2019" name="G3 (Bethesda)">
        <title>Sequencing of a Wild Apple (Malus baccata) Genome Unravels the Differences Between Cultivated and Wild Apple Species Regarding Disease Resistance and Cold Tolerance.</title>
        <authorList>
            <person name="Chen X."/>
        </authorList>
    </citation>
    <scope>NUCLEOTIDE SEQUENCE [LARGE SCALE GENOMIC DNA]</scope>
    <source>
        <strain evidence="5">cv. Shandingzi</strain>
        <tissue evidence="4">Leaves</tissue>
    </source>
</reference>
<comment type="caution">
    <text evidence="4">The sequence shown here is derived from an EMBL/GenBank/DDBJ whole genome shotgun (WGS) entry which is preliminary data.</text>
</comment>
<dbReference type="InterPro" id="IPR026992">
    <property type="entry name" value="DIOX_N"/>
</dbReference>
<dbReference type="EMBL" id="VIEB01000810">
    <property type="protein sequence ID" value="TQD80379.1"/>
    <property type="molecule type" value="Genomic_DNA"/>
</dbReference>